<dbReference type="Gene3D" id="1.10.340.70">
    <property type="match status" value="1"/>
</dbReference>
<evidence type="ECO:0008006" key="5">
    <source>
        <dbReference type="Google" id="ProtNLM"/>
    </source>
</evidence>
<dbReference type="Proteomes" id="UP001234989">
    <property type="component" value="Chromosome 6"/>
</dbReference>
<evidence type="ECO:0000259" key="2">
    <source>
        <dbReference type="Pfam" id="PF24626"/>
    </source>
</evidence>
<evidence type="ECO:0000313" key="3">
    <source>
        <dbReference type="EMBL" id="WMV33304.1"/>
    </source>
</evidence>
<evidence type="ECO:0000313" key="4">
    <source>
        <dbReference type="Proteomes" id="UP001234989"/>
    </source>
</evidence>
<dbReference type="EMBL" id="CP133617">
    <property type="protein sequence ID" value="WMV33304.1"/>
    <property type="molecule type" value="Genomic_DNA"/>
</dbReference>
<dbReference type="PANTHER" id="PTHR46148">
    <property type="entry name" value="CHROMO DOMAIN-CONTAINING PROTEIN"/>
    <property type="match status" value="1"/>
</dbReference>
<dbReference type="PANTHER" id="PTHR46148:SF56">
    <property type="entry name" value="RETROTRANSPOSON PROTEIN"/>
    <property type="match status" value="1"/>
</dbReference>
<proteinExistence type="predicted"/>
<gene>
    <name evidence="3" type="ORF">MTR67_026689</name>
</gene>
<dbReference type="AlphaFoldDB" id="A0AAF0R866"/>
<evidence type="ECO:0000259" key="1">
    <source>
        <dbReference type="Pfam" id="PF17921"/>
    </source>
</evidence>
<name>A0AAF0R866_SOLVR</name>
<accession>A0AAF0R866</accession>
<dbReference type="InterPro" id="IPR056924">
    <property type="entry name" value="SH3_Tf2-1"/>
</dbReference>
<keyword evidence="4" id="KW-1185">Reference proteome</keyword>
<dbReference type="Pfam" id="PF24626">
    <property type="entry name" value="SH3_Tf2-1"/>
    <property type="match status" value="1"/>
</dbReference>
<organism evidence="3 4">
    <name type="scientific">Solanum verrucosum</name>
    <dbReference type="NCBI Taxonomy" id="315347"/>
    <lineage>
        <taxon>Eukaryota</taxon>
        <taxon>Viridiplantae</taxon>
        <taxon>Streptophyta</taxon>
        <taxon>Embryophyta</taxon>
        <taxon>Tracheophyta</taxon>
        <taxon>Spermatophyta</taxon>
        <taxon>Magnoliopsida</taxon>
        <taxon>eudicotyledons</taxon>
        <taxon>Gunneridae</taxon>
        <taxon>Pentapetalae</taxon>
        <taxon>asterids</taxon>
        <taxon>lamiids</taxon>
        <taxon>Solanales</taxon>
        <taxon>Solanaceae</taxon>
        <taxon>Solanoideae</taxon>
        <taxon>Solaneae</taxon>
        <taxon>Solanum</taxon>
    </lineage>
</organism>
<protein>
    <recommendedName>
        <fullName evidence="5">Integrase zinc-binding domain-containing protein</fullName>
    </recommendedName>
</protein>
<sequence>MHLLVLDPLLLELKKNVHKQKVMTFEQGGEDVLRYQGRLCVINVDELQERIMAIDHSSRYSIHPDSTNMYHDLREVNWGNSMKRCITNFIAKCPNCQQGVMGSCKKGKLSPRYIGPYTISKRVGNIAYELELPSELAAVHLVFHISMLKKCLGDPSIIVPTENIGIKDNLSYEEIIVQMLYGQAWKLRTKRLHQSRYYGETS</sequence>
<dbReference type="InterPro" id="IPR041588">
    <property type="entry name" value="Integrase_H2C2"/>
</dbReference>
<feature type="domain" description="Tf2-1-like SH3-like" evidence="2">
    <location>
        <begin position="104"/>
        <end position="151"/>
    </location>
</feature>
<reference evidence="3" key="1">
    <citation type="submission" date="2023-08" db="EMBL/GenBank/DDBJ databases">
        <title>A de novo genome assembly of Solanum verrucosum Schlechtendal, a Mexican diploid species geographically isolated from the other diploid A-genome species in potato relatives.</title>
        <authorList>
            <person name="Hosaka K."/>
        </authorList>
    </citation>
    <scope>NUCLEOTIDE SEQUENCE</scope>
    <source>
        <tissue evidence="3">Young leaves</tissue>
    </source>
</reference>
<dbReference type="Pfam" id="PF17921">
    <property type="entry name" value="Integrase_H2C2"/>
    <property type="match status" value="1"/>
</dbReference>
<feature type="domain" description="Integrase zinc-binding" evidence="1">
    <location>
        <begin position="46"/>
        <end position="98"/>
    </location>
</feature>